<name>A0A1J5PE03_9ZZZZ</name>
<dbReference type="GO" id="GO:0005829">
    <property type="term" value="C:cytosol"/>
    <property type="evidence" value="ECO:0007669"/>
    <property type="project" value="InterPro"/>
</dbReference>
<dbReference type="InterPro" id="IPR016125">
    <property type="entry name" value="Peptidase_C15-like"/>
</dbReference>
<sequence length="214" mass="23694">MNEKLRILITGFGPFPGAPFNPTEPLVARLLRLRRPGLAEVERAGHIFPVTYGDVDRQLPDLLATHRPHALLMFGLASRTRYVRIETRARNAVTMLWPDADHARVRKRSISGGADALMFGPHTARLLRAAMGTGVDARSSRDAGSYLCNYLSWRAIEATSGANGPRLAAFVHIPLLARGDVFRRKGAPHRITLEELVDAGEAMLLEMVRLVRKT</sequence>
<evidence type="ECO:0000313" key="6">
    <source>
        <dbReference type="EMBL" id="OIQ63459.1"/>
    </source>
</evidence>
<dbReference type="AlphaFoldDB" id="A0A1J5PE03"/>
<dbReference type="Gene3D" id="3.40.630.20">
    <property type="entry name" value="Peptidase C15, pyroglutamyl peptidase I-like"/>
    <property type="match status" value="1"/>
</dbReference>
<evidence type="ECO:0000256" key="3">
    <source>
        <dbReference type="ARBA" id="ARBA00022670"/>
    </source>
</evidence>
<keyword evidence="3" id="KW-0645">Protease</keyword>
<dbReference type="PANTHER" id="PTHR23402">
    <property type="entry name" value="PROTEASE FAMILY C15 PYROGLUTAMYL-PEPTIDASE I-RELATED"/>
    <property type="match status" value="1"/>
</dbReference>
<organism evidence="6">
    <name type="scientific">mine drainage metagenome</name>
    <dbReference type="NCBI Taxonomy" id="410659"/>
    <lineage>
        <taxon>unclassified sequences</taxon>
        <taxon>metagenomes</taxon>
        <taxon>ecological metagenomes</taxon>
    </lineage>
</organism>
<dbReference type="Pfam" id="PF01470">
    <property type="entry name" value="Peptidase_C15"/>
    <property type="match status" value="1"/>
</dbReference>
<reference evidence="6" key="1">
    <citation type="submission" date="2016-10" db="EMBL/GenBank/DDBJ databases">
        <title>Sequence of Gallionella enrichment culture.</title>
        <authorList>
            <person name="Poehlein A."/>
            <person name="Muehling M."/>
            <person name="Daniel R."/>
        </authorList>
    </citation>
    <scope>NUCLEOTIDE SEQUENCE</scope>
</reference>
<keyword evidence="5" id="KW-0788">Thiol protease</keyword>
<dbReference type="EMBL" id="MLJW01008992">
    <property type="protein sequence ID" value="OIQ63459.1"/>
    <property type="molecule type" value="Genomic_DNA"/>
</dbReference>
<dbReference type="PANTHER" id="PTHR23402:SF1">
    <property type="entry name" value="PYROGLUTAMYL-PEPTIDASE I"/>
    <property type="match status" value="1"/>
</dbReference>
<dbReference type="SUPFAM" id="SSF53182">
    <property type="entry name" value="Pyrrolidone carboxyl peptidase (pyroglutamate aminopeptidase)"/>
    <property type="match status" value="1"/>
</dbReference>
<dbReference type="GO" id="GO:0006508">
    <property type="term" value="P:proteolysis"/>
    <property type="evidence" value="ECO:0007669"/>
    <property type="project" value="UniProtKB-KW"/>
</dbReference>
<dbReference type="PIRSF" id="PIRSF015592">
    <property type="entry name" value="Prld-crbxl_pptds"/>
    <property type="match status" value="1"/>
</dbReference>
<dbReference type="InterPro" id="IPR000816">
    <property type="entry name" value="Peptidase_C15"/>
</dbReference>
<comment type="similarity">
    <text evidence="1">Belongs to the peptidase C15 family.</text>
</comment>
<comment type="caution">
    <text evidence="6">The sequence shown here is derived from an EMBL/GenBank/DDBJ whole genome shotgun (WGS) entry which is preliminary data.</text>
</comment>
<proteinExistence type="inferred from homology"/>
<evidence type="ECO:0000256" key="2">
    <source>
        <dbReference type="ARBA" id="ARBA00022490"/>
    </source>
</evidence>
<keyword evidence="2" id="KW-0963">Cytoplasm</keyword>
<dbReference type="InterPro" id="IPR036440">
    <property type="entry name" value="Peptidase_C15-like_sf"/>
</dbReference>
<evidence type="ECO:0000256" key="5">
    <source>
        <dbReference type="ARBA" id="ARBA00022807"/>
    </source>
</evidence>
<dbReference type="EC" id="3.4.19.3" evidence="6"/>
<protein>
    <submittedName>
        <fullName evidence="6">Pyrrolidone-carboxylate peptidase</fullName>
        <ecNumber evidence="6">3.4.19.3</ecNumber>
    </submittedName>
</protein>
<dbReference type="GO" id="GO:0016920">
    <property type="term" value="F:pyroglutamyl-peptidase activity"/>
    <property type="evidence" value="ECO:0007669"/>
    <property type="project" value="UniProtKB-EC"/>
</dbReference>
<gene>
    <name evidence="6" type="primary">pcp_7</name>
    <name evidence="6" type="ORF">GALL_549990</name>
</gene>
<evidence type="ECO:0000256" key="1">
    <source>
        <dbReference type="ARBA" id="ARBA00006641"/>
    </source>
</evidence>
<keyword evidence="4 6" id="KW-0378">Hydrolase</keyword>
<dbReference type="PRINTS" id="PR00706">
    <property type="entry name" value="PYROGLUPTASE"/>
</dbReference>
<accession>A0A1J5PE03</accession>
<evidence type="ECO:0000256" key="4">
    <source>
        <dbReference type="ARBA" id="ARBA00022801"/>
    </source>
</evidence>
<dbReference type="CDD" id="cd00501">
    <property type="entry name" value="Peptidase_C15"/>
    <property type="match status" value="1"/>
</dbReference>